<dbReference type="HOGENOM" id="CLU_1170534_0_0_1"/>
<dbReference type="AlphaFoldDB" id="G0SG11"/>
<evidence type="ECO:0000313" key="3">
    <source>
        <dbReference type="Proteomes" id="UP000008066"/>
    </source>
</evidence>
<evidence type="ECO:0000313" key="2">
    <source>
        <dbReference type="EMBL" id="EGS17150.1"/>
    </source>
</evidence>
<dbReference type="EMBL" id="GL988047">
    <property type="protein sequence ID" value="EGS17150.1"/>
    <property type="molecule type" value="Genomic_DNA"/>
</dbReference>
<dbReference type="OrthoDB" id="3594103at2759"/>
<protein>
    <recommendedName>
        <fullName evidence="4">BTB domain-containing protein</fullName>
    </recommendedName>
</protein>
<feature type="compositionally biased region" description="Low complexity" evidence="1">
    <location>
        <begin position="168"/>
        <end position="185"/>
    </location>
</feature>
<feature type="region of interest" description="Disordered" evidence="1">
    <location>
        <begin position="159"/>
        <end position="202"/>
    </location>
</feature>
<sequence>MLKEELQAVKQWDHKIDLPSTSYQAGHALVNYLYCGSLDCHGHGSNNGPPPQQKLALLLEIYALARTYVLPGLEVLAREELESLAAKFSPFELFDAAKISYPTSVGDDVWFPGFVKVCIKAALQNPSSLQVERNLTDYTNGGSLVKLFLSFANDEAASEASDDAMMQPTPSEVTSTTERSPTSTSQLMVTQQHEAKDDSSPTPVYRDLVNLLERLKKCSTETDPYDKDYLKGNWRWG</sequence>
<dbReference type="InterPro" id="IPR011333">
    <property type="entry name" value="SKP1/BTB/POZ_sf"/>
</dbReference>
<dbReference type="RefSeq" id="XP_006696768.1">
    <property type="nucleotide sequence ID" value="XM_006696705.1"/>
</dbReference>
<accession>G0SG11</accession>
<organism evidence="3">
    <name type="scientific">Chaetomium thermophilum (strain DSM 1495 / CBS 144.50 / IMI 039719)</name>
    <name type="common">Thermochaetoides thermophila</name>
    <dbReference type="NCBI Taxonomy" id="759272"/>
    <lineage>
        <taxon>Eukaryota</taxon>
        <taxon>Fungi</taxon>
        <taxon>Dikarya</taxon>
        <taxon>Ascomycota</taxon>
        <taxon>Pezizomycotina</taxon>
        <taxon>Sordariomycetes</taxon>
        <taxon>Sordariomycetidae</taxon>
        <taxon>Sordariales</taxon>
        <taxon>Chaetomiaceae</taxon>
        <taxon>Thermochaetoides</taxon>
    </lineage>
</organism>
<evidence type="ECO:0000256" key="1">
    <source>
        <dbReference type="SAM" id="MobiDB-lite"/>
    </source>
</evidence>
<dbReference type="GeneID" id="18260502"/>
<name>G0SG11_CHATD</name>
<reference evidence="2 3" key="1">
    <citation type="journal article" date="2011" name="Cell">
        <title>Insight into structure and assembly of the nuclear pore complex by utilizing the genome of a eukaryotic thermophile.</title>
        <authorList>
            <person name="Amlacher S."/>
            <person name="Sarges P."/>
            <person name="Flemming D."/>
            <person name="van Noort V."/>
            <person name="Kunze R."/>
            <person name="Devos D.P."/>
            <person name="Arumugam M."/>
            <person name="Bork P."/>
            <person name="Hurt E."/>
        </authorList>
    </citation>
    <scope>NUCLEOTIDE SEQUENCE [LARGE SCALE GENOMIC DNA]</scope>
    <source>
        <strain evidence="3">DSM 1495 / CBS 144.50 / IMI 039719</strain>
    </source>
</reference>
<evidence type="ECO:0008006" key="4">
    <source>
        <dbReference type="Google" id="ProtNLM"/>
    </source>
</evidence>
<gene>
    <name evidence="2" type="ORF">CTHT_0064640</name>
</gene>
<dbReference type="Proteomes" id="UP000008066">
    <property type="component" value="Unassembled WGS sequence"/>
</dbReference>
<dbReference type="KEGG" id="cthr:CTHT_0064640"/>
<proteinExistence type="predicted"/>
<keyword evidence="3" id="KW-1185">Reference proteome</keyword>
<dbReference type="Gene3D" id="3.30.710.10">
    <property type="entry name" value="Potassium Channel Kv1.1, Chain A"/>
    <property type="match status" value="1"/>
</dbReference>